<dbReference type="EMBL" id="KZ772684">
    <property type="protein sequence ID" value="PTQ46116.1"/>
    <property type="molecule type" value="Genomic_DNA"/>
</dbReference>
<dbReference type="Gramene" id="Mp8g02800.1">
    <property type="protein sequence ID" value="Mp8g02800.1.cds1"/>
    <property type="gene ID" value="Mp8g02800"/>
</dbReference>
<sequence>MPSQGVMVQEDLEECYQVPQEGMTSMSLEEAGQEIITHEEGEQWQPQGGIQNLPEPIFRNILERLEWTEWVKNRLVCVWWNTILNQPHLSISCNAASSCQKNGPRLLLTDTGVQNIFVTPPLSKWINNEAEMFPWSRLPLPRLTTDPCLKFISTTAGLLLFERRREKKQSNSYLLYDPLCKAMREVPPLLPWHRLPGSSSTSSEAASTMFPSRGAGSYEVRPSIKLIAIQIYVQHYVEYLRISKYVSGGNSWEVISDFRRKAKNGRGTSKYTYSGIMNSLNRYVSNVCIIGDRTFLLMSPNYDPKVYFCDNGSEPSEENKLCEIVSNELKNIPLPIFMRRKCQIQIFEYGRLLYVARICRWPKEKVQLWKVSDPRRHFDTKLVSTMPAEFACDLLHRSYDFEESSILSIHIEAEGDYACFTENYNPSSVIVFNLKKIEWKKFDLNFDHRGRFHGSSFRSFLWQPRLDL</sequence>
<dbReference type="PANTHER" id="PTHR31672">
    <property type="entry name" value="BNACNNG10540D PROTEIN"/>
    <property type="match status" value="1"/>
</dbReference>
<protein>
    <recommendedName>
        <fullName evidence="3">F-box domain-containing protein</fullName>
    </recommendedName>
</protein>
<evidence type="ECO:0000313" key="1">
    <source>
        <dbReference type="EMBL" id="PTQ46116.1"/>
    </source>
</evidence>
<evidence type="ECO:0008006" key="3">
    <source>
        <dbReference type="Google" id="ProtNLM"/>
    </source>
</evidence>
<dbReference type="AlphaFoldDB" id="A0A2R6XJ78"/>
<dbReference type="Proteomes" id="UP000244005">
    <property type="component" value="Unassembled WGS sequence"/>
</dbReference>
<organism evidence="1 2">
    <name type="scientific">Marchantia polymorpha</name>
    <name type="common">Common liverwort</name>
    <name type="synonym">Marchantia aquatica</name>
    <dbReference type="NCBI Taxonomy" id="3197"/>
    <lineage>
        <taxon>Eukaryota</taxon>
        <taxon>Viridiplantae</taxon>
        <taxon>Streptophyta</taxon>
        <taxon>Embryophyta</taxon>
        <taxon>Marchantiophyta</taxon>
        <taxon>Marchantiopsida</taxon>
        <taxon>Marchantiidae</taxon>
        <taxon>Marchantiales</taxon>
        <taxon>Marchantiaceae</taxon>
        <taxon>Marchantia</taxon>
    </lineage>
</organism>
<dbReference type="SUPFAM" id="SSF81383">
    <property type="entry name" value="F-box domain"/>
    <property type="match status" value="1"/>
</dbReference>
<dbReference type="InterPro" id="IPR036047">
    <property type="entry name" value="F-box-like_dom_sf"/>
</dbReference>
<reference evidence="2" key="1">
    <citation type="journal article" date="2017" name="Cell">
        <title>Insights into land plant evolution garnered from the Marchantia polymorpha genome.</title>
        <authorList>
            <person name="Bowman J.L."/>
            <person name="Kohchi T."/>
            <person name="Yamato K.T."/>
            <person name="Jenkins J."/>
            <person name="Shu S."/>
            <person name="Ishizaki K."/>
            <person name="Yamaoka S."/>
            <person name="Nishihama R."/>
            <person name="Nakamura Y."/>
            <person name="Berger F."/>
            <person name="Adam C."/>
            <person name="Aki S.S."/>
            <person name="Althoff F."/>
            <person name="Araki T."/>
            <person name="Arteaga-Vazquez M.A."/>
            <person name="Balasubrmanian S."/>
            <person name="Barry K."/>
            <person name="Bauer D."/>
            <person name="Boehm C.R."/>
            <person name="Briginshaw L."/>
            <person name="Caballero-Perez J."/>
            <person name="Catarino B."/>
            <person name="Chen F."/>
            <person name="Chiyoda S."/>
            <person name="Chovatia M."/>
            <person name="Davies K.M."/>
            <person name="Delmans M."/>
            <person name="Demura T."/>
            <person name="Dierschke T."/>
            <person name="Dolan L."/>
            <person name="Dorantes-Acosta A.E."/>
            <person name="Eklund D.M."/>
            <person name="Florent S.N."/>
            <person name="Flores-Sandoval E."/>
            <person name="Fujiyama A."/>
            <person name="Fukuzawa H."/>
            <person name="Galik B."/>
            <person name="Grimanelli D."/>
            <person name="Grimwood J."/>
            <person name="Grossniklaus U."/>
            <person name="Hamada T."/>
            <person name="Haseloff J."/>
            <person name="Hetherington A.J."/>
            <person name="Higo A."/>
            <person name="Hirakawa Y."/>
            <person name="Hundley H.N."/>
            <person name="Ikeda Y."/>
            <person name="Inoue K."/>
            <person name="Inoue S.I."/>
            <person name="Ishida S."/>
            <person name="Jia Q."/>
            <person name="Kakita M."/>
            <person name="Kanazawa T."/>
            <person name="Kawai Y."/>
            <person name="Kawashima T."/>
            <person name="Kennedy M."/>
            <person name="Kinose K."/>
            <person name="Kinoshita T."/>
            <person name="Kohara Y."/>
            <person name="Koide E."/>
            <person name="Komatsu K."/>
            <person name="Kopischke S."/>
            <person name="Kubo M."/>
            <person name="Kyozuka J."/>
            <person name="Lagercrantz U."/>
            <person name="Lin S.S."/>
            <person name="Lindquist E."/>
            <person name="Lipzen A.M."/>
            <person name="Lu C.W."/>
            <person name="De Luna E."/>
            <person name="Martienssen R.A."/>
            <person name="Minamino N."/>
            <person name="Mizutani M."/>
            <person name="Mizutani M."/>
            <person name="Mochizuki N."/>
            <person name="Monte I."/>
            <person name="Mosher R."/>
            <person name="Nagasaki H."/>
            <person name="Nakagami H."/>
            <person name="Naramoto S."/>
            <person name="Nishitani K."/>
            <person name="Ohtani M."/>
            <person name="Okamoto T."/>
            <person name="Okumura M."/>
            <person name="Phillips J."/>
            <person name="Pollak B."/>
            <person name="Reinders A."/>
            <person name="Rovekamp M."/>
            <person name="Sano R."/>
            <person name="Sawa S."/>
            <person name="Schmid M.W."/>
            <person name="Shirakawa M."/>
            <person name="Solano R."/>
            <person name="Spunde A."/>
            <person name="Suetsugu N."/>
            <person name="Sugano S."/>
            <person name="Sugiyama A."/>
            <person name="Sun R."/>
            <person name="Suzuki Y."/>
            <person name="Takenaka M."/>
            <person name="Takezawa D."/>
            <person name="Tomogane H."/>
            <person name="Tsuzuki M."/>
            <person name="Ueda T."/>
            <person name="Umeda M."/>
            <person name="Ward J.M."/>
            <person name="Watanabe Y."/>
            <person name="Yazaki K."/>
            <person name="Yokoyama R."/>
            <person name="Yoshitake Y."/>
            <person name="Yotsui I."/>
            <person name="Zachgo S."/>
            <person name="Schmutz J."/>
        </authorList>
    </citation>
    <scope>NUCLEOTIDE SEQUENCE [LARGE SCALE GENOMIC DNA]</scope>
    <source>
        <strain evidence="2">Tak-1</strain>
    </source>
</reference>
<proteinExistence type="predicted"/>
<evidence type="ECO:0000313" key="2">
    <source>
        <dbReference type="Proteomes" id="UP000244005"/>
    </source>
</evidence>
<name>A0A2R6XJ78_MARPO</name>
<dbReference type="PANTHER" id="PTHR31672:SF13">
    <property type="entry name" value="F-BOX PROTEIN CPR30-LIKE"/>
    <property type="match status" value="1"/>
</dbReference>
<accession>A0A2R6XJ78</accession>
<dbReference type="InterPro" id="IPR050796">
    <property type="entry name" value="SCF_F-box_component"/>
</dbReference>
<gene>
    <name evidence="1" type="ORF">MARPO_0012s0073</name>
</gene>
<keyword evidence="2" id="KW-1185">Reference proteome</keyword>